<feature type="compositionally biased region" description="Basic and acidic residues" evidence="1">
    <location>
        <begin position="10"/>
        <end position="43"/>
    </location>
</feature>
<proteinExistence type="predicted"/>
<accession>A0A6G1IT93</accession>
<gene>
    <name evidence="2" type="ORF">K458DRAFT_391852</name>
</gene>
<dbReference type="OrthoDB" id="3553547at2759"/>
<dbReference type="EMBL" id="MU005591">
    <property type="protein sequence ID" value="KAF2681466.1"/>
    <property type="molecule type" value="Genomic_DNA"/>
</dbReference>
<feature type="compositionally biased region" description="Basic residues" evidence="1">
    <location>
        <begin position="64"/>
        <end position="75"/>
    </location>
</feature>
<keyword evidence="3" id="KW-1185">Reference proteome</keyword>
<dbReference type="Proteomes" id="UP000799291">
    <property type="component" value="Unassembled WGS sequence"/>
</dbReference>
<sequence length="571" mass="63977">MDRADEEAFDITRYRFERAFRKSESGKEGHDHDFGSEPGKEDPQSPEAANRSSSISGSDLSPSQRRKGILKKPTVRFKEDHDVGMEPHFPPPMFPPPPPPNGQPFLGGQPVLYDQMLPLPPGPPTGLNLFVAGPDGTPRIDRAAEALYTKFMDELDEFVTMQGNVIKARVHVQERRTRLRLYRENVSRRDIDYMDYLRECKAKGTVADDPKLEELFEAAITARDEVGPEEMEYEALEIKLGAEEFALKEKYDSLENRFAHFFKLRPGSTTNNSVPETIEFEPPSATSDSGERQKADLEPRQYSLFQGAFIGDQVKVGQLPLAGNDAGPGESAADAPTPPTNEGPHSGPQLSSEAHGPGLPIVSVLSNHAVDESPQAVTERFSADSDGVETFWSENAPEFESGESRMRFSLQGLSLPPIDEGVESYLDDLDVDYSFGDDDVDSLLLLGTDSDTHSTLSDYLISFESTRNRVNRWLLHKLRVSPLEVFELRRQVLESNHLVPDWANLALDVWETDMTDNKLRPDTSPAPYPSTRDLPKRHRWRKKRGPHIALPETDALLAFDPATRHYIQIPM</sequence>
<organism evidence="2 3">
    <name type="scientific">Lentithecium fluviatile CBS 122367</name>
    <dbReference type="NCBI Taxonomy" id="1168545"/>
    <lineage>
        <taxon>Eukaryota</taxon>
        <taxon>Fungi</taxon>
        <taxon>Dikarya</taxon>
        <taxon>Ascomycota</taxon>
        <taxon>Pezizomycotina</taxon>
        <taxon>Dothideomycetes</taxon>
        <taxon>Pleosporomycetidae</taxon>
        <taxon>Pleosporales</taxon>
        <taxon>Massarineae</taxon>
        <taxon>Lentitheciaceae</taxon>
        <taxon>Lentithecium</taxon>
    </lineage>
</organism>
<reference evidence="2" key="1">
    <citation type="journal article" date="2020" name="Stud. Mycol.">
        <title>101 Dothideomycetes genomes: a test case for predicting lifestyles and emergence of pathogens.</title>
        <authorList>
            <person name="Haridas S."/>
            <person name="Albert R."/>
            <person name="Binder M."/>
            <person name="Bloem J."/>
            <person name="Labutti K."/>
            <person name="Salamov A."/>
            <person name="Andreopoulos B."/>
            <person name="Baker S."/>
            <person name="Barry K."/>
            <person name="Bills G."/>
            <person name="Bluhm B."/>
            <person name="Cannon C."/>
            <person name="Castanera R."/>
            <person name="Culley D."/>
            <person name="Daum C."/>
            <person name="Ezra D."/>
            <person name="Gonzalez J."/>
            <person name="Henrissat B."/>
            <person name="Kuo A."/>
            <person name="Liang C."/>
            <person name="Lipzen A."/>
            <person name="Lutzoni F."/>
            <person name="Magnuson J."/>
            <person name="Mondo S."/>
            <person name="Nolan M."/>
            <person name="Ohm R."/>
            <person name="Pangilinan J."/>
            <person name="Park H.-J."/>
            <person name="Ramirez L."/>
            <person name="Alfaro M."/>
            <person name="Sun H."/>
            <person name="Tritt A."/>
            <person name="Yoshinaga Y."/>
            <person name="Zwiers L.-H."/>
            <person name="Turgeon B."/>
            <person name="Goodwin S."/>
            <person name="Spatafora J."/>
            <person name="Crous P."/>
            <person name="Grigoriev I."/>
        </authorList>
    </citation>
    <scope>NUCLEOTIDE SEQUENCE</scope>
    <source>
        <strain evidence="2">CBS 122367</strain>
    </source>
</reference>
<dbReference type="AlphaFoldDB" id="A0A6G1IT93"/>
<feature type="compositionally biased region" description="Low complexity" evidence="1">
    <location>
        <begin position="52"/>
        <end position="63"/>
    </location>
</feature>
<feature type="region of interest" description="Disordered" evidence="1">
    <location>
        <begin position="320"/>
        <end position="360"/>
    </location>
</feature>
<protein>
    <submittedName>
        <fullName evidence="2">Uncharacterized protein</fullName>
    </submittedName>
</protein>
<feature type="region of interest" description="Disordered" evidence="1">
    <location>
        <begin position="516"/>
        <end position="537"/>
    </location>
</feature>
<evidence type="ECO:0000313" key="3">
    <source>
        <dbReference type="Proteomes" id="UP000799291"/>
    </source>
</evidence>
<evidence type="ECO:0000256" key="1">
    <source>
        <dbReference type="SAM" id="MobiDB-lite"/>
    </source>
</evidence>
<feature type="region of interest" description="Disordered" evidence="1">
    <location>
        <begin position="1"/>
        <end position="77"/>
    </location>
</feature>
<name>A0A6G1IT93_9PLEO</name>
<evidence type="ECO:0000313" key="2">
    <source>
        <dbReference type="EMBL" id="KAF2681466.1"/>
    </source>
</evidence>
<feature type="region of interest" description="Disordered" evidence="1">
    <location>
        <begin position="265"/>
        <end position="294"/>
    </location>
</feature>